<dbReference type="Proteomes" id="UP000589516">
    <property type="component" value="Unassembled WGS sequence"/>
</dbReference>
<dbReference type="PANTHER" id="PTHR48413:SF1">
    <property type="entry name" value="PROTEIN HEAT-STRESS-ASSOCIATED 32"/>
    <property type="match status" value="1"/>
</dbReference>
<evidence type="ECO:0000256" key="1">
    <source>
        <dbReference type="ARBA" id="ARBA00010424"/>
    </source>
</evidence>
<reference evidence="3" key="1">
    <citation type="journal article" date="2019" name="bioRxiv">
        <title>Genome diversification in globally distributed novel marine Proteobacteria is linked to environmental adaptation.</title>
        <authorList>
            <person name="Zhou Z."/>
            <person name="Tran P.Q."/>
            <person name="Kieft K."/>
            <person name="Anantharaman K."/>
        </authorList>
    </citation>
    <scope>NUCLEOTIDE SEQUENCE [LARGE SCALE GENOMIC DNA]</scope>
</reference>
<protein>
    <submittedName>
        <fullName evidence="2">Phosphosulfolactate synthase</fullName>
    </submittedName>
</protein>
<dbReference type="SUPFAM" id="SSF102110">
    <property type="entry name" value="(2r)-phospho-3-sulfolactate synthase ComA"/>
    <property type="match status" value="1"/>
</dbReference>
<evidence type="ECO:0000313" key="3">
    <source>
        <dbReference type="Proteomes" id="UP000589516"/>
    </source>
</evidence>
<dbReference type="InterPro" id="IPR003830">
    <property type="entry name" value="ComA_synth"/>
</dbReference>
<dbReference type="InterPro" id="IPR013785">
    <property type="entry name" value="Aldolase_TIM"/>
</dbReference>
<proteinExistence type="inferred from homology"/>
<accession>A0A7C7ZFS6</accession>
<organism evidence="2 3">
    <name type="scientific">Marine Group III euryarchaeote</name>
    <dbReference type="NCBI Taxonomy" id="2173149"/>
    <lineage>
        <taxon>Archaea</taxon>
        <taxon>Methanobacteriati</taxon>
        <taxon>Thermoplasmatota</taxon>
        <taxon>Thermoplasmata</taxon>
        <taxon>Candidatus Thermoprofundales</taxon>
    </lineage>
</organism>
<dbReference type="AlphaFoldDB" id="A0A7C7ZFS6"/>
<sequence>MSEKAFEFLPMPERSAKPRSAGLTMVIDTGLGYRYTEDLLEICADYIDLWKLGWATTQLQPLDVVRRKVELLRSHDISVCNGGTLLELSEHQGRAGELFAELRVMGADATEISSGSLDITPDRVCELIAEAREAGLVPYCEVGRKLPERDLAAGEYNTQLKQFLVAGAEKVIVEARESGASVGLMDAGGEVQRERMQAALAGVDPTRVIFEAPRKSQQIFFLREFGPEASLGNIAPTDVISVETLRRGLRGDTVEDFYTVIGERHLAASGRGKPGK</sequence>
<dbReference type="Gene3D" id="3.20.20.70">
    <property type="entry name" value="Aldolase class I"/>
    <property type="match status" value="1"/>
</dbReference>
<comment type="caution">
    <text evidence="2">The sequence shown here is derived from an EMBL/GenBank/DDBJ whole genome shotgun (WGS) entry which is preliminary data.</text>
</comment>
<name>A0A7C7ZFS6_9ARCH</name>
<dbReference type="InterPro" id="IPR036112">
    <property type="entry name" value="ComA_synth_sf"/>
</dbReference>
<dbReference type="Pfam" id="PF02679">
    <property type="entry name" value="ComA"/>
    <property type="match status" value="1"/>
</dbReference>
<evidence type="ECO:0000313" key="2">
    <source>
        <dbReference type="EMBL" id="HIG63280.1"/>
    </source>
</evidence>
<dbReference type="EMBL" id="DUAV01000019">
    <property type="protein sequence ID" value="HIG63280.1"/>
    <property type="molecule type" value="Genomic_DNA"/>
</dbReference>
<dbReference type="PANTHER" id="PTHR48413">
    <property type="match status" value="1"/>
</dbReference>
<comment type="similarity">
    <text evidence="1">Belongs to the phosphosulfolactate synthase family.</text>
</comment>
<gene>
    <name evidence="2" type="ORF">EYQ16_02015</name>
</gene>